<reference evidence="1 2" key="1">
    <citation type="submission" date="2024-02" db="EMBL/GenBank/DDBJ databases">
        <title>Deinococcus xinjiangensis NBRC 107630.</title>
        <authorList>
            <person name="Ichikawa N."/>
            <person name="Katano-Makiyama Y."/>
            <person name="Hidaka K."/>
        </authorList>
    </citation>
    <scope>NUCLEOTIDE SEQUENCE [LARGE SCALE GENOMIC DNA]</scope>
    <source>
        <strain evidence="1 2">NBRC 107630</strain>
    </source>
</reference>
<gene>
    <name evidence="1" type="ORF">Dxin01_01329</name>
</gene>
<keyword evidence="2" id="KW-1185">Reference proteome</keyword>
<evidence type="ECO:0000313" key="2">
    <source>
        <dbReference type="Proteomes" id="UP001458946"/>
    </source>
</evidence>
<accession>A0ABP9VE52</accession>
<dbReference type="EMBL" id="BAABRN010000011">
    <property type="protein sequence ID" value="GAA5501593.1"/>
    <property type="molecule type" value="Genomic_DNA"/>
</dbReference>
<evidence type="ECO:0000313" key="1">
    <source>
        <dbReference type="EMBL" id="GAA5501593.1"/>
    </source>
</evidence>
<protein>
    <submittedName>
        <fullName evidence="1">Uncharacterized protein</fullName>
    </submittedName>
</protein>
<dbReference type="Proteomes" id="UP001458946">
    <property type="component" value="Unassembled WGS sequence"/>
</dbReference>
<organism evidence="1 2">
    <name type="scientific">Deinococcus xinjiangensis</name>
    <dbReference type="NCBI Taxonomy" id="457454"/>
    <lineage>
        <taxon>Bacteria</taxon>
        <taxon>Thermotogati</taxon>
        <taxon>Deinococcota</taxon>
        <taxon>Deinococci</taxon>
        <taxon>Deinococcales</taxon>
        <taxon>Deinococcaceae</taxon>
        <taxon>Deinococcus</taxon>
    </lineage>
</organism>
<comment type="caution">
    <text evidence="1">The sequence shown here is derived from an EMBL/GenBank/DDBJ whole genome shotgun (WGS) entry which is preliminary data.</text>
</comment>
<proteinExistence type="predicted"/>
<name>A0ABP9VE52_9DEIO</name>
<sequence length="100" mass="10844">MEGLEAALSEQLGLPTAERPAGVLRSTDTVLLAYYRDSLPAGAERDAVQRVLIGQPLIPAEDLHYVMARLSPLIDARGLTDLGWIQGASLMSRIRQMATI</sequence>